<keyword evidence="9" id="KW-1133">Transmembrane helix</keyword>
<evidence type="ECO:0000256" key="7">
    <source>
        <dbReference type="ARBA" id="ARBA00022777"/>
    </source>
</evidence>
<proteinExistence type="predicted"/>
<evidence type="ECO:0000256" key="1">
    <source>
        <dbReference type="ARBA" id="ARBA00000085"/>
    </source>
</evidence>
<sequence>MPQPVFQRLPGALPTPGVPEETLPFLSALLNAPGWGVALVDGDSRLVWMNDLLASLCGRPAQLCVGRFLSEVWPGLASPLSPLLARAQSGERVAEELVSGRFGEVGTLRHLTVSAMPAAPGAPASGVLLLLRDSSARLREEAALRASEEHMRSIVEISCDGYFFHDRGQFLEISPGLGRLLGYYETAELIGRNILECVAPEFRAPARDVMDRGVEAPYELAVLHRDGRRIPVEVMGRPATFQGRSVRMGAVWDVSIRKAAEERIMRMEHFRDQFLDAAGDGFKAPLQSLQCDVLALQHAPSMPEGLTEQVGRVGAGVRRVERLIRQLLDFTRARLSNGLPVHPSSIHLGHLAERVLADRQRAHPGRDLRLVASGDLKGTWDGERLFQLMDSLVGNALHHGPASSSVVLQLTGRFDGVTVQVHDPDCRVPPEYQGTLFEPFKHRALCSADDGLGLSLFIVRQIALAHGGRISVESGAADGTRFIVWLPREDGPSSGV</sequence>
<evidence type="ECO:0000256" key="4">
    <source>
        <dbReference type="ARBA" id="ARBA00022679"/>
    </source>
</evidence>
<dbReference type="STRING" id="1144275.COCOR_00378"/>
<dbReference type="InterPro" id="IPR035965">
    <property type="entry name" value="PAS-like_dom_sf"/>
</dbReference>
<organism evidence="13 14">
    <name type="scientific">Corallococcus coralloides (strain ATCC 25202 / DSM 2259 / NBRC 100086 / M2)</name>
    <name type="common">Myxococcus coralloides</name>
    <dbReference type="NCBI Taxonomy" id="1144275"/>
    <lineage>
        <taxon>Bacteria</taxon>
        <taxon>Pseudomonadati</taxon>
        <taxon>Myxococcota</taxon>
        <taxon>Myxococcia</taxon>
        <taxon>Myxococcales</taxon>
        <taxon>Cystobacterineae</taxon>
        <taxon>Myxococcaceae</taxon>
        <taxon>Corallococcus</taxon>
    </lineage>
</organism>
<dbReference type="InterPro" id="IPR050351">
    <property type="entry name" value="BphY/WalK/GraS-like"/>
</dbReference>
<dbReference type="GO" id="GO:0000156">
    <property type="term" value="F:phosphorelay response regulator activity"/>
    <property type="evidence" value="ECO:0007669"/>
    <property type="project" value="TreeGrafter"/>
</dbReference>
<dbReference type="Gene3D" id="3.30.450.20">
    <property type="entry name" value="PAS domain"/>
    <property type="match status" value="2"/>
</dbReference>
<evidence type="ECO:0000313" key="13">
    <source>
        <dbReference type="EMBL" id="AFE08230.1"/>
    </source>
</evidence>
<dbReference type="GO" id="GO:0030295">
    <property type="term" value="F:protein kinase activator activity"/>
    <property type="evidence" value="ECO:0007669"/>
    <property type="project" value="TreeGrafter"/>
</dbReference>
<dbReference type="InterPro" id="IPR003594">
    <property type="entry name" value="HATPase_dom"/>
</dbReference>
<evidence type="ECO:0000313" key="14">
    <source>
        <dbReference type="Proteomes" id="UP000007587"/>
    </source>
</evidence>
<dbReference type="GO" id="GO:0000155">
    <property type="term" value="F:phosphorelay sensor kinase activity"/>
    <property type="evidence" value="ECO:0007669"/>
    <property type="project" value="InterPro"/>
</dbReference>
<dbReference type="KEGG" id="ccx:COCOR_00378"/>
<dbReference type="InterPro" id="IPR005467">
    <property type="entry name" value="His_kinase_dom"/>
</dbReference>
<dbReference type="Proteomes" id="UP000007587">
    <property type="component" value="Chromosome"/>
</dbReference>
<evidence type="ECO:0000256" key="3">
    <source>
        <dbReference type="ARBA" id="ARBA00012438"/>
    </source>
</evidence>
<dbReference type="InterPro" id="IPR036890">
    <property type="entry name" value="HATPase_C_sf"/>
</dbReference>
<dbReference type="PANTHER" id="PTHR42878">
    <property type="entry name" value="TWO-COMPONENT HISTIDINE KINASE"/>
    <property type="match status" value="1"/>
</dbReference>
<dbReference type="InterPro" id="IPR000014">
    <property type="entry name" value="PAS"/>
</dbReference>
<dbReference type="InterPro" id="IPR036097">
    <property type="entry name" value="HisK_dim/P_sf"/>
</dbReference>
<comment type="subcellular location">
    <subcellularLocation>
        <location evidence="2">Membrane</location>
        <topology evidence="2">Multi-pass membrane protein</topology>
    </subcellularLocation>
</comment>
<dbReference type="HOGENOM" id="CLU_554150_0_0_7"/>
<keyword evidence="8" id="KW-0067">ATP-binding</keyword>
<evidence type="ECO:0000256" key="10">
    <source>
        <dbReference type="ARBA" id="ARBA00023012"/>
    </source>
</evidence>
<dbReference type="GO" id="GO:0016020">
    <property type="term" value="C:membrane"/>
    <property type="evidence" value="ECO:0007669"/>
    <property type="project" value="UniProtKB-SubCell"/>
</dbReference>
<dbReference type="PANTHER" id="PTHR42878:SF7">
    <property type="entry name" value="SENSOR HISTIDINE KINASE GLRK"/>
    <property type="match status" value="1"/>
</dbReference>
<feature type="domain" description="Histidine kinase" evidence="12">
    <location>
        <begin position="277"/>
        <end position="490"/>
    </location>
</feature>
<keyword evidence="11" id="KW-0472">Membrane</keyword>
<dbReference type="AlphaFoldDB" id="H8MZT0"/>
<reference evidence="13 14" key="1">
    <citation type="journal article" date="2012" name="J. Bacteriol.">
        <title>Complete Genome Sequence of the Fruiting Myxobacterium Corallococcus coralloides DSM 2259.</title>
        <authorList>
            <person name="Huntley S."/>
            <person name="Zhang Y."/>
            <person name="Treuner-Lange A."/>
            <person name="Kneip S."/>
            <person name="Sensen C.W."/>
            <person name="Sogaard-Andersen L."/>
        </authorList>
    </citation>
    <scope>NUCLEOTIDE SEQUENCE [LARGE SCALE GENOMIC DNA]</scope>
    <source>
        <strain evidence="14">ATCC 25202 / DSM 2259 / NBRC 100086 / M2</strain>
    </source>
</reference>
<keyword evidence="7 13" id="KW-0418">Kinase</keyword>
<evidence type="ECO:0000256" key="5">
    <source>
        <dbReference type="ARBA" id="ARBA00022692"/>
    </source>
</evidence>
<comment type="catalytic activity">
    <reaction evidence="1">
        <text>ATP + protein L-histidine = ADP + protein N-phospho-L-histidine.</text>
        <dbReference type="EC" id="2.7.13.3"/>
    </reaction>
</comment>
<dbReference type="SUPFAM" id="SSF47384">
    <property type="entry name" value="Homodimeric domain of signal transducing histidine kinase"/>
    <property type="match status" value="1"/>
</dbReference>
<accession>H8MZT0</accession>
<dbReference type="EMBL" id="CP003389">
    <property type="protein sequence ID" value="AFE08230.1"/>
    <property type="molecule type" value="Genomic_DNA"/>
</dbReference>
<protein>
    <recommendedName>
        <fullName evidence="3">histidine kinase</fullName>
        <ecNumber evidence="3">2.7.13.3</ecNumber>
    </recommendedName>
</protein>
<dbReference type="SUPFAM" id="SSF55874">
    <property type="entry name" value="ATPase domain of HSP90 chaperone/DNA topoisomerase II/histidine kinase"/>
    <property type="match status" value="1"/>
</dbReference>
<keyword evidence="14" id="KW-1185">Reference proteome</keyword>
<keyword evidence="4" id="KW-0808">Transferase</keyword>
<dbReference type="eggNOG" id="COG4251">
    <property type="taxonomic scope" value="Bacteria"/>
</dbReference>
<evidence type="ECO:0000256" key="11">
    <source>
        <dbReference type="ARBA" id="ARBA00023136"/>
    </source>
</evidence>
<dbReference type="InterPro" id="IPR013656">
    <property type="entry name" value="PAS_4"/>
</dbReference>
<dbReference type="EC" id="2.7.13.3" evidence="3"/>
<gene>
    <name evidence="13" type="primary">bphP3</name>
    <name evidence="13" type="ordered locus">COCOR_00378</name>
</gene>
<evidence type="ECO:0000259" key="12">
    <source>
        <dbReference type="PROSITE" id="PS50109"/>
    </source>
</evidence>
<keyword evidence="6" id="KW-0547">Nucleotide-binding</keyword>
<dbReference type="Gene3D" id="3.30.565.10">
    <property type="entry name" value="Histidine kinase-like ATPase, C-terminal domain"/>
    <property type="match status" value="1"/>
</dbReference>
<keyword evidence="10" id="KW-0902">Two-component regulatory system</keyword>
<dbReference type="SMART" id="SM00387">
    <property type="entry name" value="HATPase_c"/>
    <property type="match status" value="1"/>
</dbReference>
<keyword evidence="5" id="KW-0812">Transmembrane</keyword>
<reference evidence="14" key="2">
    <citation type="submission" date="2012-03" db="EMBL/GenBank/DDBJ databases">
        <title>Genome sequence of the fruiting myxobacterium Corallococcus coralloides DSM 2259.</title>
        <authorList>
            <person name="Huntley S."/>
            <person name="Zhang Y."/>
            <person name="Treuner-Lange A."/>
            <person name="Sensen C.W."/>
            <person name="Sogaard-Andersen L."/>
        </authorList>
    </citation>
    <scope>NUCLEOTIDE SEQUENCE [LARGE SCALE GENOMIC DNA]</scope>
    <source>
        <strain evidence="14">ATCC 25202 / DSM 2259 / NBRC 100086 / M2</strain>
    </source>
</reference>
<dbReference type="SMART" id="SM00091">
    <property type="entry name" value="PAS"/>
    <property type="match status" value="2"/>
</dbReference>
<evidence type="ECO:0000256" key="8">
    <source>
        <dbReference type="ARBA" id="ARBA00022840"/>
    </source>
</evidence>
<dbReference type="Pfam" id="PF13426">
    <property type="entry name" value="PAS_9"/>
    <property type="match status" value="1"/>
</dbReference>
<dbReference type="GO" id="GO:0007234">
    <property type="term" value="P:osmosensory signaling via phosphorelay pathway"/>
    <property type="evidence" value="ECO:0007669"/>
    <property type="project" value="TreeGrafter"/>
</dbReference>
<evidence type="ECO:0000256" key="6">
    <source>
        <dbReference type="ARBA" id="ARBA00022741"/>
    </source>
</evidence>
<evidence type="ECO:0000256" key="9">
    <source>
        <dbReference type="ARBA" id="ARBA00022989"/>
    </source>
</evidence>
<dbReference type="CDD" id="cd00130">
    <property type="entry name" value="PAS"/>
    <property type="match status" value="1"/>
</dbReference>
<dbReference type="InterPro" id="IPR004358">
    <property type="entry name" value="Sig_transdc_His_kin-like_C"/>
</dbReference>
<dbReference type="Pfam" id="PF02518">
    <property type="entry name" value="HATPase_c"/>
    <property type="match status" value="1"/>
</dbReference>
<dbReference type="Pfam" id="PF08448">
    <property type="entry name" value="PAS_4"/>
    <property type="match status" value="1"/>
</dbReference>
<dbReference type="PRINTS" id="PR00344">
    <property type="entry name" value="BCTRLSENSOR"/>
</dbReference>
<dbReference type="OrthoDB" id="5483751at2"/>
<dbReference type="NCBIfam" id="TIGR00229">
    <property type="entry name" value="sensory_box"/>
    <property type="match status" value="1"/>
</dbReference>
<name>H8MZT0_CORCM</name>
<dbReference type="InParanoid" id="H8MZT0"/>
<dbReference type="RefSeq" id="WP_014393231.1">
    <property type="nucleotide sequence ID" value="NC_017030.1"/>
</dbReference>
<evidence type="ECO:0000256" key="2">
    <source>
        <dbReference type="ARBA" id="ARBA00004141"/>
    </source>
</evidence>
<dbReference type="PROSITE" id="PS50109">
    <property type="entry name" value="HIS_KIN"/>
    <property type="match status" value="1"/>
</dbReference>
<dbReference type="SUPFAM" id="SSF55785">
    <property type="entry name" value="PYP-like sensor domain (PAS domain)"/>
    <property type="match status" value="2"/>
</dbReference>
<dbReference type="GO" id="GO:0005524">
    <property type="term" value="F:ATP binding"/>
    <property type="evidence" value="ECO:0007669"/>
    <property type="project" value="UniProtKB-KW"/>
</dbReference>